<organism evidence="1 2">
    <name type="scientific">Pseudobutyrivibrio xylanivorans</name>
    <dbReference type="NCBI Taxonomy" id="185007"/>
    <lineage>
        <taxon>Bacteria</taxon>
        <taxon>Bacillati</taxon>
        <taxon>Bacillota</taxon>
        <taxon>Clostridia</taxon>
        <taxon>Lachnospirales</taxon>
        <taxon>Lachnospiraceae</taxon>
        <taxon>Pseudobutyrivibrio</taxon>
    </lineage>
</organism>
<reference evidence="1 2" key="1">
    <citation type="submission" date="2016-10" db="EMBL/GenBank/DDBJ databases">
        <authorList>
            <person name="de Groot N.N."/>
        </authorList>
    </citation>
    <scope>NUCLEOTIDE SEQUENCE [LARGE SCALE GENOMIC DNA]</scope>
    <source>
        <strain evidence="1 2">DSM 10317</strain>
    </source>
</reference>
<name>A0A1G5RYR1_PSEXY</name>
<protein>
    <submittedName>
        <fullName evidence="1">Uncharacterized protein</fullName>
    </submittedName>
</protein>
<evidence type="ECO:0000313" key="1">
    <source>
        <dbReference type="EMBL" id="SCZ79242.1"/>
    </source>
</evidence>
<dbReference type="RefSeq" id="WP_027114869.1">
    <property type="nucleotide sequence ID" value="NZ_FMWK01000007.1"/>
</dbReference>
<gene>
    <name evidence="1" type="ORF">SAMN02910350_01684</name>
</gene>
<accession>A0A1G5RYR1</accession>
<dbReference type="EMBL" id="FMWK01000007">
    <property type="protein sequence ID" value="SCZ79242.1"/>
    <property type="molecule type" value="Genomic_DNA"/>
</dbReference>
<proteinExistence type="predicted"/>
<dbReference type="AlphaFoldDB" id="A0A1G5RYR1"/>
<dbReference type="Proteomes" id="UP000199428">
    <property type="component" value="Unassembled WGS sequence"/>
</dbReference>
<sequence>MGRNYFENPSCNVAFERCIDVLAELIEKYAGKFAMDDIGYDYCVYIGNTPVTLVYSYKNLGDRLKDYYRQCYHNQDSGMKSEKSMCQKAS</sequence>
<evidence type="ECO:0000313" key="2">
    <source>
        <dbReference type="Proteomes" id="UP000199428"/>
    </source>
</evidence>